<feature type="region of interest" description="Disordered" evidence="1">
    <location>
        <begin position="171"/>
        <end position="213"/>
    </location>
</feature>
<feature type="region of interest" description="Disordered" evidence="1">
    <location>
        <begin position="1"/>
        <end position="60"/>
    </location>
</feature>
<organism evidence="2 3">
    <name type="scientific">Homarus americanus</name>
    <name type="common">American lobster</name>
    <dbReference type="NCBI Taxonomy" id="6706"/>
    <lineage>
        <taxon>Eukaryota</taxon>
        <taxon>Metazoa</taxon>
        <taxon>Ecdysozoa</taxon>
        <taxon>Arthropoda</taxon>
        <taxon>Crustacea</taxon>
        <taxon>Multicrustacea</taxon>
        <taxon>Malacostraca</taxon>
        <taxon>Eumalacostraca</taxon>
        <taxon>Eucarida</taxon>
        <taxon>Decapoda</taxon>
        <taxon>Pleocyemata</taxon>
        <taxon>Astacidea</taxon>
        <taxon>Nephropoidea</taxon>
        <taxon>Nephropidae</taxon>
        <taxon>Homarus</taxon>
    </lineage>
</organism>
<reference evidence="2" key="1">
    <citation type="journal article" date="2021" name="Sci. Adv.">
        <title>The American lobster genome reveals insights on longevity, neural, and immune adaptations.</title>
        <authorList>
            <person name="Polinski J.M."/>
            <person name="Zimin A.V."/>
            <person name="Clark K.F."/>
            <person name="Kohn A.B."/>
            <person name="Sadowski N."/>
            <person name="Timp W."/>
            <person name="Ptitsyn A."/>
            <person name="Khanna P."/>
            <person name="Romanova D.Y."/>
            <person name="Williams P."/>
            <person name="Greenwood S.J."/>
            <person name="Moroz L.L."/>
            <person name="Walt D.R."/>
            <person name="Bodnar A.G."/>
        </authorList>
    </citation>
    <scope>NUCLEOTIDE SEQUENCE</scope>
    <source>
        <strain evidence="2">GMGI-L3</strain>
    </source>
</reference>
<sequence>MDTHENVVDTHQGVVETQQDVVDTHQDVVDTHQDVSGGENKEDSDKGENTNTHDQEKTKASSMEILNNTDNFDKAQTGSVYATPPFSRTGPGKSHCSVVLKVGDKIVLPRGSFHSVTTTSPQPSSYMYLFTNTTLLEVYRRALREGTHESIGATRTQTQIFVHRESLDGQNLQAQRFKEQQNRERKDGDEPEGKDKVPSEGRETEREDSKKRITHQVNMYQDSFGDIPTWQDFTNFVLWKWATFKRSGSLLVSACRSVISGTPMTFK</sequence>
<dbReference type="AlphaFoldDB" id="A0A8J5T8V6"/>
<name>A0A8J5T8V6_HOMAM</name>
<accession>A0A8J5T8V6</accession>
<evidence type="ECO:0000256" key="1">
    <source>
        <dbReference type="SAM" id="MobiDB-lite"/>
    </source>
</evidence>
<dbReference type="EMBL" id="JAHLQT010007950">
    <property type="protein sequence ID" value="KAG7174104.1"/>
    <property type="molecule type" value="Genomic_DNA"/>
</dbReference>
<feature type="compositionally biased region" description="Low complexity" evidence="1">
    <location>
        <begin position="12"/>
        <end position="21"/>
    </location>
</feature>
<evidence type="ECO:0000313" key="3">
    <source>
        <dbReference type="Proteomes" id="UP000747542"/>
    </source>
</evidence>
<feature type="compositionally biased region" description="Basic and acidic residues" evidence="1">
    <location>
        <begin position="176"/>
        <end position="211"/>
    </location>
</feature>
<keyword evidence="3" id="KW-1185">Reference proteome</keyword>
<proteinExistence type="predicted"/>
<comment type="caution">
    <text evidence="2">The sequence shown here is derived from an EMBL/GenBank/DDBJ whole genome shotgun (WGS) entry which is preliminary data.</text>
</comment>
<gene>
    <name evidence="2" type="primary">GGCX-L1</name>
    <name evidence="2" type="ORF">Hamer_G017840</name>
</gene>
<evidence type="ECO:0000313" key="2">
    <source>
        <dbReference type="EMBL" id="KAG7174104.1"/>
    </source>
</evidence>
<feature type="compositionally biased region" description="Basic and acidic residues" evidence="1">
    <location>
        <begin position="22"/>
        <end position="59"/>
    </location>
</feature>
<dbReference type="Proteomes" id="UP000747542">
    <property type="component" value="Unassembled WGS sequence"/>
</dbReference>
<protein>
    <submittedName>
        <fullName evidence="2">Vitamin K-dependent gamma-carboxylase-like 1</fullName>
    </submittedName>
</protein>